<dbReference type="Pfam" id="PF00096">
    <property type="entry name" value="zf-C2H2"/>
    <property type="match status" value="1"/>
</dbReference>
<accession>A8P5G7</accession>
<proteinExistence type="predicted"/>
<evidence type="ECO:0000259" key="3">
    <source>
        <dbReference type="PROSITE" id="PS50157"/>
    </source>
</evidence>
<feature type="domain" description="C2H2-type" evidence="3">
    <location>
        <begin position="11"/>
        <end position="34"/>
    </location>
</feature>
<dbReference type="Gene3D" id="3.30.160.60">
    <property type="entry name" value="Classic Zinc Finger"/>
    <property type="match status" value="2"/>
</dbReference>
<dbReference type="SMART" id="SM00355">
    <property type="entry name" value="ZnF_C2H2"/>
    <property type="match status" value="3"/>
</dbReference>
<evidence type="ECO:0000256" key="2">
    <source>
        <dbReference type="SAM" id="MobiDB-lite"/>
    </source>
</evidence>
<dbReference type="InterPro" id="IPR013087">
    <property type="entry name" value="Znf_C2H2_type"/>
</dbReference>
<protein>
    <recommendedName>
        <fullName evidence="3">C2H2-type domain-containing protein</fullName>
    </recommendedName>
</protein>
<evidence type="ECO:0000313" key="4">
    <source>
        <dbReference type="EMBL" id="EAU82870.1"/>
    </source>
</evidence>
<dbReference type="GO" id="GO:0008270">
    <property type="term" value="F:zinc ion binding"/>
    <property type="evidence" value="ECO:0007669"/>
    <property type="project" value="UniProtKB-KW"/>
</dbReference>
<dbReference type="KEGG" id="cci:CC1G_05492"/>
<keyword evidence="1" id="KW-0863">Zinc-finger</keyword>
<feature type="domain" description="C2H2-type" evidence="3">
    <location>
        <begin position="41"/>
        <end position="70"/>
    </location>
</feature>
<sequence>MSSTSTRRLVFPCPSCDKVYAHSSGLTRHVQAIHDPYASRFRCQFPDCAYTTTRKTSMERHMGVHDPNRGPLLPCKYPGCSFTGTNLVRHLRWHRDLEGGTRDLMTLAIEGLTRPAATVDSLQGDGSKNSHIDDFTTVDSNSLEPGSTRMTGGIKHQTHHWDGKGLVLLAADDSGNQGPVEPASTLGESDASISRMDEPTLNSQHLSSALPHDIHAAIPDPDLETCPEEWRWLFEMLNGDGQDTQQSLGSYDLTSPCF</sequence>
<dbReference type="RefSeq" id="XP_001838939.1">
    <property type="nucleotide sequence ID" value="XM_001838887.1"/>
</dbReference>
<dbReference type="PROSITE" id="PS00028">
    <property type="entry name" value="ZINC_FINGER_C2H2_1"/>
    <property type="match status" value="1"/>
</dbReference>
<keyword evidence="1" id="KW-0479">Metal-binding</keyword>
<comment type="caution">
    <text evidence="4">The sequence shown here is derived from an EMBL/GenBank/DDBJ whole genome shotgun (WGS) entry which is preliminary data.</text>
</comment>
<keyword evidence="5" id="KW-1185">Reference proteome</keyword>
<dbReference type="InterPro" id="IPR036236">
    <property type="entry name" value="Znf_C2H2_sf"/>
</dbReference>
<dbReference type="SUPFAM" id="SSF57667">
    <property type="entry name" value="beta-beta-alpha zinc fingers"/>
    <property type="match status" value="1"/>
</dbReference>
<dbReference type="Proteomes" id="UP000001861">
    <property type="component" value="Unassembled WGS sequence"/>
</dbReference>
<keyword evidence="1" id="KW-0862">Zinc</keyword>
<gene>
    <name evidence="4" type="ORF">CC1G_05492</name>
</gene>
<evidence type="ECO:0000313" key="5">
    <source>
        <dbReference type="Proteomes" id="UP000001861"/>
    </source>
</evidence>
<dbReference type="VEuPathDB" id="FungiDB:CC1G_05492"/>
<reference evidence="4 5" key="1">
    <citation type="journal article" date="2010" name="Proc. Natl. Acad. Sci. U.S.A.">
        <title>Insights into evolution of multicellular fungi from the assembled chromosomes of the mushroom Coprinopsis cinerea (Coprinus cinereus).</title>
        <authorList>
            <person name="Stajich J.E."/>
            <person name="Wilke S.K."/>
            <person name="Ahren D."/>
            <person name="Au C.H."/>
            <person name="Birren B.W."/>
            <person name="Borodovsky M."/>
            <person name="Burns C."/>
            <person name="Canback B."/>
            <person name="Casselton L.A."/>
            <person name="Cheng C.K."/>
            <person name="Deng J."/>
            <person name="Dietrich F.S."/>
            <person name="Fargo D.C."/>
            <person name="Farman M.L."/>
            <person name="Gathman A.C."/>
            <person name="Goldberg J."/>
            <person name="Guigo R."/>
            <person name="Hoegger P.J."/>
            <person name="Hooker J.B."/>
            <person name="Huggins A."/>
            <person name="James T.Y."/>
            <person name="Kamada T."/>
            <person name="Kilaru S."/>
            <person name="Kodira C."/>
            <person name="Kues U."/>
            <person name="Kupfer D."/>
            <person name="Kwan H.S."/>
            <person name="Lomsadze A."/>
            <person name="Li W."/>
            <person name="Lilly W.W."/>
            <person name="Ma L.J."/>
            <person name="Mackey A.J."/>
            <person name="Manning G."/>
            <person name="Martin F."/>
            <person name="Muraguchi H."/>
            <person name="Natvig D.O."/>
            <person name="Palmerini H."/>
            <person name="Ramesh M.A."/>
            <person name="Rehmeyer C.J."/>
            <person name="Roe B.A."/>
            <person name="Shenoy N."/>
            <person name="Stanke M."/>
            <person name="Ter-Hovhannisyan V."/>
            <person name="Tunlid A."/>
            <person name="Velagapudi R."/>
            <person name="Vision T.J."/>
            <person name="Zeng Q."/>
            <person name="Zolan M.E."/>
            <person name="Pukkila P.J."/>
        </authorList>
    </citation>
    <scope>NUCLEOTIDE SEQUENCE [LARGE SCALE GENOMIC DNA]</scope>
    <source>
        <strain evidence="5">Okayama-7 / 130 / ATCC MYA-4618 / FGSC 9003</strain>
    </source>
</reference>
<dbReference type="GeneID" id="6015534"/>
<evidence type="ECO:0000256" key="1">
    <source>
        <dbReference type="PROSITE-ProRule" id="PRU00042"/>
    </source>
</evidence>
<dbReference type="PROSITE" id="PS50157">
    <property type="entry name" value="ZINC_FINGER_C2H2_2"/>
    <property type="match status" value="2"/>
</dbReference>
<feature type="region of interest" description="Disordered" evidence="2">
    <location>
        <begin position="120"/>
        <end position="146"/>
    </location>
</feature>
<feature type="compositionally biased region" description="Polar residues" evidence="2">
    <location>
        <begin position="137"/>
        <end position="146"/>
    </location>
</feature>
<organism evidence="4 5">
    <name type="scientific">Coprinopsis cinerea (strain Okayama-7 / 130 / ATCC MYA-4618 / FGSC 9003)</name>
    <name type="common">Inky cap fungus</name>
    <name type="synonym">Hormographiella aspergillata</name>
    <dbReference type="NCBI Taxonomy" id="240176"/>
    <lineage>
        <taxon>Eukaryota</taxon>
        <taxon>Fungi</taxon>
        <taxon>Dikarya</taxon>
        <taxon>Basidiomycota</taxon>
        <taxon>Agaricomycotina</taxon>
        <taxon>Agaricomycetes</taxon>
        <taxon>Agaricomycetidae</taxon>
        <taxon>Agaricales</taxon>
        <taxon>Agaricineae</taxon>
        <taxon>Psathyrellaceae</taxon>
        <taxon>Coprinopsis</taxon>
    </lineage>
</organism>
<dbReference type="OrthoDB" id="2687452at2759"/>
<dbReference type="AlphaFoldDB" id="A8P5G7"/>
<dbReference type="InParanoid" id="A8P5G7"/>
<name>A8P5G7_COPC7</name>
<dbReference type="EMBL" id="AACS02000011">
    <property type="protein sequence ID" value="EAU82870.1"/>
    <property type="molecule type" value="Genomic_DNA"/>
</dbReference>